<evidence type="ECO:0000256" key="9">
    <source>
        <dbReference type="ARBA" id="ARBA00022840"/>
    </source>
</evidence>
<dbReference type="EMBL" id="JABEQJ010000004">
    <property type="protein sequence ID" value="MBB2159464.1"/>
    <property type="molecule type" value="Genomic_DNA"/>
</dbReference>
<keyword evidence="7" id="KW-0547">Nucleotide-binding</keyword>
<dbReference type="InterPro" id="IPR003661">
    <property type="entry name" value="HisK_dim/P_dom"/>
</dbReference>
<dbReference type="GO" id="GO:0005886">
    <property type="term" value="C:plasma membrane"/>
    <property type="evidence" value="ECO:0007669"/>
    <property type="project" value="UniProtKB-SubCell"/>
</dbReference>
<keyword evidence="4" id="KW-1003">Cell membrane</keyword>
<feature type="compositionally biased region" description="Gly residues" evidence="10">
    <location>
        <begin position="460"/>
        <end position="472"/>
    </location>
</feature>
<feature type="domain" description="Histidine kinase" evidence="12">
    <location>
        <begin position="255"/>
        <end position="454"/>
    </location>
</feature>
<keyword evidence="5" id="KW-0597">Phosphoprotein</keyword>
<evidence type="ECO:0000256" key="11">
    <source>
        <dbReference type="SAM" id="Phobius"/>
    </source>
</evidence>
<dbReference type="PRINTS" id="PR00344">
    <property type="entry name" value="BCTRLSENSOR"/>
</dbReference>
<gene>
    <name evidence="14" type="ORF">HLH48_04630</name>
</gene>
<sequence length="480" mass="50871">MSGLPVTVAPPSSAAGTRRITLWPRGLVGRVTFVLLAAVALVFLGSSAFYEEAETYTVDDAQLDAIGERLAVDVRVLAATPLAQRPILAAMLSTGDLTLDWRPPEAGRPMRPESAALRDLHDRLVASREPLRGSVLNLSPTQIGSSDVRGIVRLADGSRLGFVAPDILQPHHMTRGLASAAILAGAVLLAAAMLVHTLSMPLRALAELADGVGSGRWVPVEEKGPREVRHLARAINAMQDRIRRLIADRTEALAAVSHDLRTPLARLRLRAGFLNDPEAQAAIESDVAEMEAMVGGVLAYLSGETDPETVRSVDLVSILTTLADDAADQGRDVAYEGVTHCLAKVRPLAMKRVFGNLIDNAVNYGGRARVGLSVVPDGLRIRVDDDGPGLPDAELTRVLTPFYRVEGSRSRSTGGLGLGLAIVNREVTREGGRFTLANRPEGGLRAEILLPRAPVQGPGKSPGSGKAQGVGRAGRSAIDR</sequence>
<dbReference type="GO" id="GO:0000155">
    <property type="term" value="F:phosphorelay sensor kinase activity"/>
    <property type="evidence" value="ECO:0007669"/>
    <property type="project" value="InterPro"/>
</dbReference>
<dbReference type="InterPro" id="IPR036890">
    <property type="entry name" value="HATPase_C_sf"/>
</dbReference>
<proteinExistence type="predicted"/>
<evidence type="ECO:0000256" key="1">
    <source>
        <dbReference type="ARBA" id="ARBA00000085"/>
    </source>
</evidence>
<evidence type="ECO:0000256" key="4">
    <source>
        <dbReference type="ARBA" id="ARBA00022475"/>
    </source>
</evidence>
<dbReference type="SUPFAM" id="SSF47384">
    <property type="entry name" value="Homodimeric domain of signal transducing histidine kinase"/>
    <property type="match status" value="1"/>
</dbReference>
<keyword evidence="6" id="KW-0808">Transferase</keyword>
<dbReference type="Proteomes" id="UP000589085">
    <property type="component" value="Unassembled WGS sequence"/>
</dbReference>
<dbReference type="PANTHER" id="PTHR44936:SF10">
    <property type="entry name" value="SENSOR PROTEIN RSTB"/>
    <property type="match status" value="1"/>
</dbReference>
<dbReference type="Pfam" id="PF02518">
    <property type="entry name" value="HATPase_c"/>
    <property type="match status" value="1"/>
</dbReference>
<evidence type="ECO:0000256" key="8">
    <source>
        <dbReference type="ARBA" id="ARBA00022777"/>
    </source>
</evidence>
<feature type="transmembrane region" description="Helical" evidence="11">
    <location>
        <begin position="27"/>
        <end position="50"/>
    </location>
</feature>
<dbReference type="CDD" id="cd00075">
    <property type="entry name" value="HATPase"/>
    <property type="match status" value="1"/>
</dbReference>
<evidence type="ECO:0000256" key="6">
    <source>
        <dbReference type="ARBA" id="ARBA00022679"/>
    </source>
</evidence>
<dbReference type="EC" id="2.7.13.3" evidence="3"/>
<comment type="catalytic activity">
    <reaction evidence="1">
        <text>ATP + protein L-histidine = ADP + protein N-phospho-L-histidine.</text>
        <dbReference type="EC" id="2.7.13.3"/>
    </reaction>
</comment>
<dbReference type="PROSITE" id="PS50109">
    <property type="entry name" value="HIS_KIN"/>
    <property type="match status" value="1"/>
</dbReference>
<keyword evidence="11" id="KW-1133">Transmembrane helix</keyword>
<dbReference type="PANTHER" id="PTHR44936">
    <property type="entry name" value="SENSOR PROTEIN CREC"/>
    <property type="match status" value="1"/>
</dbReference>
<feature type="transmembrane region" description="Helical" evidence="11">
    <location>
        <begin position="176"/>
        <end position="195"/>
    </location>
</feature>
<dbReference type="InterPro" id="IPR036097">
    <property type="entry name" value="HisK_dim/P_sf"/>
</dbReference>
<keyword evidence="8" id="KW-0418">Kinase</keyword>
<dbReference type="InterPro" id="IPR003594">
    <property type="entry name" value="HATPase_dom"/>
</dbReference>
<reference evidence="14 15" key="1">
    <citation type="submission" date="2020-04" db="EMBL/GenBank/DDBJ databases">
        <title>Description of novel Gluconacetobacter.</title>
        <authorList>
            <person name="Sombolestani A."/>
        </authorList>
    </citation>
    <scope>NUCLEOTIDE SEQUENCE [LARGE SCALE GENOMIC DNA]</scope>
    <source>
        <strain evidence="14 15">LMG 19747</strain>
    </source>
</reference>
<dbReference type="SMART" id="SM00304">
    <property type="entry name" value="HAMP"/>
    <property type="match status" value="1"/>
</dbReference>
<dbReference type="SMART" id="SM00388">
    <property type="entry name" value="HisKA"/>
    <property type="match status" value="1"/>
</dbReference>
<dbReference type="Pfam" id="PF00672">
    <property type="entry name" value="HAMP"/>
    <property type="match status" value="1"/>
</dbReference>
<evidence type="ECO:0000313" key="15">
    <source>
        <dbReference type="Proteomes" id="UP000589085"/>
    </source>
</evidence>
<evidence type="ECO:0000256" key="10">
    <source>
        <dbReference type="SAM" id="MobiDB-lite"/>
    </source>
</evidence>
<evidence type="ECO:0000259" key="12">
    <source>
        <dbReference type="PROSITE" id="PS50109"/>
    </source>
</evidence>
<comment type="caution">
    <text evidence="14">The sequence shown here is derived from an EMBL/GenBank/DDBJ whole genome shotgun (WGS) entry which is preliminary data.</text>
</comment>
<keyword evidence="11" id="KW-0472">Membrane</keyword>
<dbReference type="AlphaFoldDB" id="A0A7W4NKH7"/>
<dbReference type="SUPFAM" id="SSF55874">
    <property type="entry name" value="ATPase domain of HSP90 chaperone/DNA topoisomerase II/histidine kinase"/>
    <property type="match status" value="1"/>
</dbReference>
<protein>
    <recommendedName>
        <fullName evidence="3">histidine kinase</fullName>
        <ecNumber evidence="3">2.7.13.3</ecNumber>
    </recommendedName>
</protein>
<name>A0A7W4NKH7_9PROT</name>
<organism evidence="14 15">
    <name type="scientific">Gluconacetobacter sacchari</name>
    <dbReference type="NCBI Taxonomy" id="92759"/>
    <lineage>
        <taxon>Bacteria</taxon>
        <taxon>Pseudomonadati</taxon>
        <taxon>Pseudomonadota</taxon>
        <taxon>Alphaproteobacteria</taxon>
        <taxon>Acetobacterales</taxon>
        <taxon>Acetobacteraceae</taxon>
        <taxon>Gluconacetobacter</taxon>
    </lineage>
</organism>
<feature type="domain" description="HAMP" evidence="13">
    <location>
        <begin position="196"/>
        <end position="247"/>
    </location>
</feature>
<evidence type="ECO:0000256" key="5">
    <source>
        <dbReference type="ARBA" id="ARBA00022553"/>
    </source>
</evidence>
<dbReference type="CDD" id="cd00082">
    <property type="entry name" value="HisKA"/>
    <property type="match status" value="1"/>
</dbReference>
<dbReference type="GO" id="GO:0005524">
    <property type="term" value="F:ATP binding"/>
    <property type="evidence" value="ECO:0007669"/>
    <property type="project" value="UniProtKB-KW"/>
</dbReference>
<evidence type="ECO:0000256" key="7">
    <source>
        <dbReference type="ARBA" id="ARBA00022741"/>
    </source>
</evidence>
<dbReference type="CDD" id="cd06225">
    <property type="entry name" value="HAMP"/>
    <property type="match status" value="1"/>
</dbReference>
<dbReference type="Gene3D" id="3.30.565.10">
    <property type="entry name" value="Histidine kinase-like ATPase, C-terminal domain"/>
    <property type="match status" value="1"/>
</dbReference>
<dbReference type="InterPro" id="IPR003660">
    <property type="entry name" value="HAMP_dom"/>
</dbReference>
<dbReference type="PROSITE" id="PS50885">
    <property type="entry name" value="HAMP"/>
    <property type="match status" value="1"/>
</dbReference>
<dbReference type="InterPro" id="IPR005467">
    <property type="entry name" value="His_kinase_dom"/>
</dbReference>
<keyword evidence="11" id="KW-0812">Transmembrane</keyword>
<dbReference type="SMART" id="SM00387">
    <property type="entry name" value="HATPase_c"/>
    <property type="match status" value="1"/>
</dbReference>
<dbReference type="InterPro" id="IPR050980">
    <property type="entry name" value="2C_sensor_his_kinase"/>
</dbReference>
<keyword evidence="9" id="KW-0067">ATP-binding</keyword>
<evidence type="ECO:0000313" key="14">
    <source>
        <dbReference type="EMBL" id="MBB2159464.1"/>
    </source>
</evidence>
<evidence type="ECO:0000256" key="3">
    <source>
        <dbReference type="ARBA" id="ARBA00012438"/>
    </source>
</evidence>
<dbReference type="Gene3D" id="1.10.287.130">
    <property type="match status" value="1"/>
</dbReference>
<feature type="region of interest" description="Disordered" evidence="10">
    <location>
        <begin position="452"/>
        <end position="480"/>
    </location>
</feature>
<accession>A0A7W4NKH7</accession>
<evidence type="ECO:0000256" key="2">
    <source>
        <dbReference type="ARBA" id="ARBA00004651"/>
    </source>
</evidence>
<comment type="subcellular location">
    <subcellularLocation>
        <location evidence="2">Cell membrane</location>
        <topology evidence="2">Multi-pass membrane protein</topology>
    </subcellularLocation>
</comment>
<dbReference type="InterPro" id="IPR004358">
    <property type="entry name" value="Sig_transdc_His_kin-like_C"/>
</dbReference>
<evidence type="ECO:0000259" key="13">
    <source>
        <dbReference type="PROSITE" id="PS50885"/>
    </source>
</evidence>
<dbReference type="RefSeq" id="WP_182996420.1">
    <property type="nucleotide sequence ID" value="NZ_JABEQJ010000004.1"/>
</dbReference>